<comment type="catalytic activity">
    <reaction evidence="9">
        <text>2 cob(II)alamin + reduced [electron-transfer flavoprotein] + 2 ATP = 2 adenosylcob(III)alamin + 2 triphosphate + oxidized [electron-transfer flavoprotein] + 3 H(+)</text>
        <dbReference type="Rhea" id="RHEA:28671"/>
        <dbReference type="Rhea" id="RHEA-COMP:10685"/>
        <dbReference type="Rhea" id="RHEA-COMP:10686"/>
        <dbReference type="ChEBI" id="CHEBI:15378"/>
        <dbReference type="ChEBI" id="CHEBI:16304"/>
        <dbReference type="ChEBI" id="CHEBI:18036"/>
        <dbReference type="ChEBI" id="CHEBI:18408"/>
        <dbReference type="ChEBI" id="CHEBI:30616"/>
        <dbReference type="ChEBI" id="CHEBI:57692"/>
        <dbReference type="ChEBI" id="CHEBI:58307"/>
        <dbReference type="EC" id="2.5.1.17"/>
    </reaction>
</comment>
<evidence type="ECO:0000256" key="2">
    <source>
        <dbReference type="ARBA" id="ARBA00007487"/>
    </source>
</evidence>
<sequence length="30" mass="3383">LIQIADLVTEMKEVKHPFKAGIKAQKGIEF</sequence>
<dbReference type="EC" id="2.5.1.17" evidence="3"/>
<dbReference type="GO" id="GO:0005524">
    <property type="term" value="F:ATP binding"/>
    <property type="evidence" value="ECO:0007669"/>
    <property type="project" value="InterPro"/>
</dbReference>
<name>A0A7V2WT47_9BACT</name>
<dbReference type="Pfam" id="PF02572">
    <property type="entry name" value="CobA_CobO_BtuR"/>
    <property type="match status" value="1"/>
</dbReference>
<reference evidence="10" key="1">
    <citation type="journal article" date="2020" name="mSystems">
        <title>Genome- and Community-Level Interaction Insights into Carbon Utilization and Element Cycling Functions of Hydrothermarchaeota in Hydrothermal Sediment.</title>
        <authorList>
            <person name="Zhou Z."/>
            <person name="Liu Y."/>
            <person name="Xu W."/>
            <person name="Pan J."/>
            <person name="Luo Z.H."/>
            <person name="Li M."/>
        </authorList>
    </citation>
    <scope>NUCLEOTIDE SEQUENCE [LARGE SCALE GENOMIC DNA]</scope>
    <source>
        <strain evidence="10">HyVt-503</strain>
    </source>
</reference>
<evidence type="ECO:0000313" key="10">
    <source>
        <dbReference type="EMBL" id="HFC46916.1"/>
    </source>
</evidence>
<dbReference type="InterPro" id="IPR003724">
    <property type="entry name" value="CblAdoTrfase_CobA"/>
</dbReference>
<dbReference type="GO" id="GO:0008817">
    <property type="term" value="F:corrinoid adenosyltransferase activity"/>
    <property type="evidence" value="ECO:0007669"/>
    <property type="project" value="UniProtKB-EC"/>
</dbReference>
<gene>
    <name evidence="10" type="ORF">ENJ63_03450</name>
</gene>
<dbReference type="Proteomes" id="UP000885797">
    <property type="component" value="Unassembled WGS sequence"/>
</dbReference>
<evidence type="ECO:0000256" key="9">
    <source>
        <dbReference type="ARBA" id="ARBA00048692"/>
    </source>
</evidence>
<feature type="non-terminal residue" evidence="10">
    <location>
        <position position="1"/>
    </location>
</feature>
<dbReference type="GO" id="GO:0009236">
    <property type="term" value="P:cobalamin biosynthetic process"/>
    <property type="evidence" value="ECO:0007669"/>
    <property type="project" value="UniProtKB-UniPathway"/>
</dbReference>
<dbReference type="EMBL" id="DRND01000272">
    <property type="protein sequence ID" value="HFC46916.1"/>
    <property type="molecule type" value="Genomic_DNA"/>
</dbReference>
<dbReference type="InterPro" id="IPR027417">
    <property type="entry name" value="P-loop_NTPase"/>
</dbReference>
<evidence type="ECO:0000256" key="7">
    <source>
        <dbReference type="ARBA" id="ARBA00033354"/>
    </source>
</evidence>
<proteinExistence type="inferred from homology"/>
<dbReference type="UniPathway" id="UPA00148">
    <property type="reaction ID" value="UER00233"/>
</dbReference>
<accession>A0A7V2WT47</accession>
<evidence type="ECO:0000256" key="4">
    <source>
        <dbReference type="ARBA" id="ARBA00024929"/>
    </source>
</evidence>
<comment type="similarity">
    <text evidence="2">Belongs to the Cob(I)alamin adenosyltransferase family.</text>
</comment>
<comment type="pathway">
    <text evidence="1">Cofactor biosynthesis; adenosylcobalamin biosynthesis; adenosylcobalamin from cob(II)yrinate a,c-diamide: step 2/7.</text>
</comment>
<comment type="caution">
    <text evidence="10">The sequence shown here is derived from an EMBL/GenBank/DDBJ whole genome shotgun (WGS) entry which is preliminary data.</text>
</comment>
<evidence type="ECO:0000256" key="1">
    <source>
        <dbReference type="ARBA" id="ARBA00005121"/>
    </source>
</evidence>
<comment type="catalytic activity">
    <reaction evidence="8">
        <text>2 cob(II)yrinate a,c diamide + reduced [electron-transfer flavoprotein] + 2 ATP = 2 adenosylcob(III)yrinate a,c-diamide + 2 triphosphate + oxidized [electron-transfer flavoprotein] + 3 H(+)</text>
        <dbReference type="Rhea" id="RHEA:11528"/>
        <dbReference type="Rhea" id="RHEA-COMP:10685"/>
        <dbReference type="Rhea" id="RHEA-COMP:10686"/>
        <dbReference type="ChEBI" id="CHEBI:15378"/>
        <dbReference type="ChEBI" id="CHEBI:18036"/>
        <dbReference type="ChEBI" id="CHEBI:30616"/>
        <dbReference type="ChEBI" id="CHEBI:57692"/>
        <dbReference type="ChEBI" id="CHEBI:58307"/>
        <dbReference type="ChEBI" id="CHEBI:58503"/>
        <dbReference type="ChEBI" id="CHEBI:58537"/>
        <dbReference type="EC" id="2.5.1.17"/>
    </reaction>
</comment>
<evidence type="ECO:0000256" key="8">
    <source>
        <dbReference type="ARBA" id="ARBA00048555"/>
    </source>
</evidence>
<organism evidence="10">
    <name type="scientific">Dissulfuribacter thermophilus</name>
    <dbReference type="NCBI Taxonomy" id="1156395"/>
    <lineage>
        <taxon>Bacteria</taxon>
        <taxon>Pseudomonadati</taxon>
        <taxon>Thermodesulfobacteriota</taxon>
        <taxon>Dissulfuribacteria</taxon>
        <taxon>Dissulfuribacterales</taxon>
        <taxon>Dissulfuribacteraceae</taxon>
        <taxon>Dissulfuribacter</taxon>
    </lineage>
</organism>
<dbReference type="Gene3D" id="3.40.50.300">
    <property type="entry name" value="P-loop containing nucleotide triphosphate hydrolases"/>
    <property type="match status" value="1"/>
</dbReference>
<dbReference type="AlphaFoldDB" id="A0A7V2WT47"/>
<evidence type="ECO:0000256" key="5">
    <source>
        <dbReference type="ARBA" id="ARBA00031529"/>
    </source>
</evidence>
<dbReference type="SUPFAM" id="SSF52540">
    <property type="entry name" value="P-loop containing nucleoside triphosphate hydrolases"/>
    <property type="match status" value="1"/>
</dbReference>
<comment type="function">
    <text evidence="4">Required for both de novo synthesis of the corrin ring for the assimilation of exogenous corrinoids. Participates in the adenosylation of a variety of incomplete and complete corrinoids.</text>
</comment>
<protein>
    <recommendedName>
        <fullName evidence="3">corrinoid adenosyltransferase</fullName>
        <ecNumber evidence="3">2.5.1.17</ecNumber>
    </recommendedName>
    <alternativeName>
        <fullName evidence="5">Cob(II)alamin adenosyltransferase</fullName>
    </alternativeName>
    <alternativeName>
        <fullName evidence="7">Cob(II)yrinic acid a,c-diamide adenosyltransferase</fullName>
    </alternativeName>
    <alternativeName>
        <fullName evidence="6">Cobinamide/cobalamin adenosyltransferase</fullName>
    </alternativeName>
</protein>
<evidence type="ECO:0000256" key="6">
    <source>
        <dbReference type="ARBA" id="ARBA00033334"/>
    </source>
</evidence>
<evidence type="ECO:0000256" key="3">
    <source>
        <dbReference type="ARBA" id="ARBA00012454"/>
    </source>
</evidence>